<name>A0A0F9B3V6_9ZZZZ</name>
<dbReference type="InterPro" id="IPR050634">
    <property type="entry name" value="DNA_Topoisomerase_II"/>
</dbReference>
<evidence type="ECO:0000256" key="1">
    <source>
        <dbReference type="ARBA" id="ARBA00000185"/>
    </source>
</evidence>
<dbReference type="GO" id="GO:0000712">
    <property type="term" value="P:resolution of meiotic recombination intermediates"/>
    <property type="evidence" value="ECO:0007669"/>
    <property type="project" value="TreeGrafter"/>
</dbReference>
<dbReference type="PANTHER" id="PTHR10169">
    <property type="entry name" value="DNA TOPOISOMERASE/GYRASE"/>
    <property type="match status" value="1"/>
</dbReference>
<keyword evidence="5" id="KW-0238">DNA-binding</keyword>
<evidence type="ECO:0000313" key="8">
    <source>
        <dbReference type="EMBL" id="KKK85329.1"/>
    </source>
</evidence>
<comment type="caution">
    <text evidence="8">The sequence shown here is derived from an EMBL/GenBank/DDBJ whole genome shotgun (WGS) entry which is preliminary data.</text>
</comment>
<evidence type="ECO:0000256" key="5">
    <source>
        <dbReference type="ARBA" id="ARBA00023125"/>
    </source>
</evidence>
<dbReference type="InterPro" id="IPR036890">
    <property type="entry name" value="HATPase_C_sf"/>
</dbReference>
<feature type="domain" description="Histidine kinase/HSP90-like ATPase" evidence="7">
    <location>
        <begin position="53"/>
        <end position="98"/>
    </location>
</feature>
<proteinExistence type="predicted"/>
<dbReference type="InterPro" id="IPR003594">
    <property type="entry name" value="HATPase_dom"/>
</dbReference>
<keyword evidence="4" id="KW-0799">Topoisomerase</keyword>
<dbReference type="Gene3D" id="3.30.565.10">
    <property type="entry name" value="Histidine kinase-like ATPase, C-terminal domain"/>
    <property type="match status" value="1"/>
</dbReference>
<dbReference type="GO" id="GO:0003918">
    <property type="term" value="F:DNA topoisomerase type II (double strand cut, ATP-hydrolyzing) activity"/>
    <property type="evidence" value="ECO:0007669"/>
    <property type="project" value="UniProtKB-EC"/>
</dbReference>
<dbReference type="AlphaFoldDB" id="A0A0F9B3V6"/>
<evidence type="ECO:0000259" key="7">
    <source>
        <dbReference type="Pfam" id="PF02518"/>
    </source>
</evidence>
<reference evidence="8" key="1">
    <citation type="journal article" date="2015" name="Nature">
        <title>Complex archaea that bridge the gap between prokaryotes and eukaryotes.</title>
        <authorList>
            <person name="Spang A."/>
            <person name="Saw J.H."/>
            <person name="Jorgensen S.L."/>
            <person name="Zaremba-Niedzwiedzka K."/>
            <person name="Martijn J."/>
            <person name="Lind A.E."/>
            <person name="van Eijk R."/>
            <person name="Schleper C."/>
            <person name="Guy L."/>
            <person name="Ettema T.J."/>
        </authorList>
    </citation>
    <scope>NUCLEOTIDE SEQUENCE</scope>
</reference>
<dbReference type="EC" id="5.6.2.2" evidence="3"/>
<feature type="non-terminal residue" evidence="8">
    <location>
        <position position="100"/>
    </location>
</feature>
<dbReference type="PRINTS" id="PR00418">
    <property type="entry name" value="TPI2FAMILY"/>
</dbReference>
<dbReference type="Pfam" id="PF02518">
    <property type="entry name" value="HATPase_c"/>
    <property type="match status" value="1"/>
</dbReference>
<dbReference type="GO" id="GO:0000819">
    <property type="term" value="P:sister chromatid segregation"/>
    <property type="evidence" value="ECO:0007669"/>
    <property type="project" value="TreeGrafter"/>
</dbReference>
<evidence type="ECO:0000256" key="6">
    <source>
        <dbReference type="ARBA" id="ARBA00023235"/>
    </source>
</evidence>
<sequence length="100" mass="11467">MLIDDEIRKLTDYQHSRSKNEMYFGSRSPHTQDIMVYEDGIPVLKKLTWVPAIATAVREIIDNALDEIAHGYGNRIDITHNPEKKTFSVQDNGRGIPITR</sequence>
<evidence type="ECO:0000256" key="3">
    <source>
        <dbReference type="ARBA" id="ARBA00012895"/>
    </source>
</evidence>
<comment type="cofactor">
    <cofactor evidence="2">
        <name>Mg(2+)</name>
        <dbReference type="ChEBI" id="CHEBI:18420"/>
    </cofactor>
</comment>
<keyword evidence="6" id="KW-0413">Isomerase</keyword>
<comment type="catalytic activity">
    <reaction evidence="1">
        <text>ATP-dependent breakage, passage and rejoining of double-stranded DNA.</text>
        <dbReference type="EC" id="5.6.2.2"/>
    </reaction>
</comment>
<dbReference type="PANTHER" id="PTHR10169:SF38">
    <property type="entry name" value="DNA TOPOISOMERASE 2"/>
    <property type="match status" value="1"/>
</dbReference>
<dbReference type="SUPFAM" id="SSF55874">
    <property type="entry name" value="ATPase domain of HSP90 chaperone/DNA topoisomerase II/histidine kinase"/>
    <property type="match status" value="1"/>
</dbReference>
<protein>
    <recommendedName>
        <fullName evidence="3">DNA topoisomerase (ATP-hydrolyzing)</fullName>
        <ecNumber evidence="3">5.6.2.2</ecNumber>
    </recommendedName>
</protein>
<organism evidence="8">
    <name type="scientific">marine sediment metagenome</name>
    <dbReference type="NCBI Taxonomy" id="412755"/>
    <lineage>
        <taxon>unclassified sequences</taxon>
        <taxon>metagenomes</taxon>
        <taxon>ecological metagenomes</taxon>
    </lineage>
</organism>
<gene>
    <name evidence="8" type="ORF">LCGC14_2774410</name>
</gene>
<dbReference type="GO" id="GO:0003677">
    <property type="term" value="F:DNA binding"/>
    <property type="evidence" value="ECO:0007669"/>
    <property type="project" value="UniProtKB-KW"/>
</dbReference>
<evidence type="ECO:0000256" key="4">
    <source>
        <dbReference type="ARBA" id="ARBA00023029"/>
    </source>
</evidence>
<dbReference type="GO" id="GO:0005634">
    <property type="term" value="C:nucleus"/>
    <property type="evidence" value="ECO:0007669"/>
    <property type="project" value="TreeGrafter"/>
</dbReference>
<dbReference type="EMBL" id="LAZR01051359">
    <property type="protein sequence ID" value="KKK85329.1"/>
    <property type="molecule type" value="Genomic_DNA"/>
</dbReference>
<accession>A0A0F9B3V6</accession>
<evidence type="ECO:0000256" key="2">
    <source>
        <dbReference type="ARBA" id="ARBA00001946"/>
    </source>
</evidence>